<name>A0A5N6Q7F5_9ROSI</name>
<comment type="caution">
    <text evidence="1">The sequence shown here is derived from an EMBL/GenBank/DDBJ whole genome shotgun (WGS) entry which is preliminary data.</text>
</comment>
<proteinExistence type="predicted"/>
<sequence>MPCRLAGVFSNGVNYILSAWLQRLAGGFDDVKPAGDVVVGGDLRRLDLDSANASNSAGI</sequence>
<gene>
    <name evidence="1" type="ORF">FH972_027356</name>
</gene>
<evidence type="ECO:0000313" key="2">
    <source>
        <dbReference type="Proteomes" id="UP000327013"/>
    </source>
</evidence>
<organism evidence="1 2">
    <name type="scientific">Carpinus fangiana</name>
    <dbReference type="NCBI Taxonomy" id="176857"/>
    <lineage>
        <taxon>Eukaryota</taxon>
        <taxon>Viridiplantae</taxon>
        <taxon>Streptophyta</taxon>
        <taxon>Embryophyta</taxon>
        <taxon>Tracheophyta</taxon>
        <taxon>Spermatophyta</taxon>
        <taxon>Magnoliopsida</taxon>
        <taxon>eudicotyledons</taxon>
        <taxon>Gunneridae</taxon>
        <taxon>Pentapetalae</taxon>
        <taxon>rosids</taxon>
        <taxon>fabids</taxon>
        <taxon>Fagales</taxon>
        <taxon>Betulaceae</taxon>
        <taxon>Carpinus</taxon>
    </lineage>
</organism>
<protein>
    <submittedName>
        <fullName evidence="1">Uncharacterized protein</fullName>
    </submittedName>
</protein>
<evidence type="ECO:0000313" key="1">
    <source>
        <dbReference type="EMBL" id="KAE1564468.1"/>
    </source>
</evidence>
<dbReference type="AlphaFoldDB" id="A0A5N6Q7F5"/>
<accession>A0A5N6Q7F5</accession>
<keyword evidence="2" id="KW-1185">Reference proteome</keyword>
<reference evidence="1 2" key="1">
    <citation type="submission" date="2019-06" db="EMBL/GenBank/DDBJ databases">
        <title>A chromosomal-level reference genome of Carpinus fangiana (Coryloideae, Betulaceae).</title>
        <authorList>
            <person name="Yang X."/>
            <person name="Wang Z."/>
            <person name="Zhang L."/>
            <person name="Hao G."/>
            <person name="Liu J."/>
            <person name="Yang Y."/>
        </authorList>
    </citation>
    <scope>NUCLEOTIDE SEQUENCE [LARGE SCALE GENOMIC DNA]</scope>
    <source>
        <strain evidence="1">Cfa_2016G</strain>
        <tissue evidence="1">Leaf</tissue>
    </source>
</reference>
<dbReference type="EMBL" id="VIBQ01003624">
    <property type="protein sequence ID" value="KAE1564468.1"/>
    <property type="molecule type" value="Genomic_DNA"/>
</dbReference>
<dbReference type="Proteomes" id="UP000327013">
    <property type="component" value="Unassembled WGS sequence"/>
</dbReference>